<proteinExistence type="predicted"/>
<evidence type="ECO:0000313" key="5">
    <source>
        <dbReference type="Proteomes" id="UP000077667"/>
    </source>
</evidence>
<name>A0A1A9HYY5_9BACT</name>
<dbReference type="AlphaFoldDB" id="A0A1A9HYY5"/>
<reference evidence="4 5" key="1">
    <citation type="submission" date="2016-05" db="EMBL/GenBank/DDBJ databases">
        <title>Niabella ginsenosidivorans BS26 whole genome sequencing.</title>
        <authorList>
            <person name="Im W.T."/>
            <person name="Siddiqi M.Z."/>
        </authorList>
    </citation>
    <scope>NUCLEOTIDE SEQUENCE [LARGE SCALE GENOMIC DNA]</scope>
    <source>
        <strain evidence="4 5">BS26</strain>
    </source>
</reference>
<dbReference type="InterPro" id="IPR012373">
    <property type="entry name" value="Ferrdict_sens_TM"/>
</dbReference>
<feature type="transmembrane region" description="Helical" evidence="1">
    <location>
        <begin position="68"/>
        <end position="86"/>
    </location>
</feature>
<dbReference type="Gene3D" id="2.60.120.1440">
    <property type="match status" value="1"/>
</dbReference>
<dbReference type="GO" id="GO:0016989">
    <property type="term" value="F:sigma factor antagonist activity"/>
    <property type="evidence" value="ECO:0007669"/>
    <property type="project" value="TreeGrafter"/>
</dbReference>
<keyword evidence="1" id="KW-0812">Transmembrane</keyword>
<evidence type="ECO:0000313" key="4">
    <source>
        <dbReference type="EMBL" id="ANH80618.1"/>
    </source>
</evidence>
<dbReference type="OrthoDB" id="934696at2"/>
<dbReference type="Proteomes" id="UP000077667">
    <property type="component" value="Chromosome"/>
</dbReference>
<gene>
    <name evidence="4" type="ORF">A8C56_06145</name>
</gene>
<dbReference type="PANTHER" id="PTHR30273:SF2">
    <property type="entry name" value="PROTEIN FECR"/>
    <property type="match status" value="1"/>
</dbReference>
<keyword evidence="1" id="KW-1133">Transmembrane helix</keyword>
<dbReference type="PANTHER" id="PTHR30273">
    <property type="entry name" value="PERIPLASMIC SIGNAL SENSOR AND SIGMA FACTOR ACTIVATOR FECR-RELATED"/>
    <property type="match status" value="1"/>
</dbReference>
<evidence type="ECO:0000259" key="3">
    <source>
        <dbReference type="Pfam" id="PF16344"/>
    </source>
</evidence>
<dbReference type="KEGG" id="nia:A8C56_06145"/>
<keyword evidence="5" id="KW-1185">Reference proteome</keyword>
<accession>A0A1A9HYY5</accession>
<dbReference type="EMBL" id="CP015772">
    <property type="protein sequence ID" value="ANH80618.1"/>
    <property type="molecule type" value="Genomic_DNA"/>
</dbReference>
<dbReference type="STRING" id="1176587.A8C56_06145"/>
<dbReference type="RefSeq" id="WP_067753400.1">
    <property type="nucleotide sequence ID" value="NZ_CP015772.1"/>
</dbReference>
<dbReference type="Gene3D" id="3.55.50.30">
    <property type="match status" value="1"/>
</dbReference>
<feature type="domain" description="Protein FecR C-terminal" evidence="3">
    <location>
        <begin position="288"/>
        <end position="350"/>
    </location>
</feature>
<keyword evidence="1" id="KW-0472">Membrane</keyword>
<evidence type="ECO:0000256" key="1">
    <source>
        <dbReference type="SAM" id="Phobius"/>
    </source>
</evidence>
<protein>
    <recommendedName>
        <fullName evidence="6">FecR protein domain-containing protein</fullName>
    </recommendedName>
</protein>
<dbReference type="Pfam" id="PF04773">
    <property type="entry name" value="FecR"/>
    <property type="match status" value="1"/>
</dbReference>
<organism evidence="4 5">
    <name type="scientific">Niabella ginsenosidivorans</name>
    <dbReference type="NCBI Taxonomy" id="1176587"/>
    <lineage>
        <taxon>Bacteria</taxon>
        <taxon>Pseudomonadati</taxon>
        <taxon>Bacteroidota</taxon>
        <taxon>Chitinophagia</taxon>
        <taxon>Chitinophagales</taxon>
        <taxon>Chitinophagaceae</taxon>
        <taxon>Niabella</taxon>
    </lineage>
</organism>
<feature type="domain" description="FecR protein" evidence="2">
    <location>
        <begin position="118"/>
        <end position="209"/>
    </location>
</feature>
<evidence type="ECO:0000259" key="2">
    <source>
        <dbReference type="Pfam" id="PF04773"/>
    </source>
</evidence>
<dbReference type="Pfam" id="PF16344">
    <property type="entry name" value="FecR_C"/>
    <property type="match status" value="1"/>
</dbReference>
<dbReference type="InterPro" id="IPR006860">
    <property type="entry name" value="FecR"/>
</dbReference>
<dbReference type="InterPro" id="IPR032508">
    <property type="entry name" value="FecR_C"/>
</dbReference>
<evidence type="ECO:0008006" key="6">
    <source>
        <dbReference type="Google" id="ProtNLM"/>
    </source>
</evidence>
<sequence length="359" mass="39729">MRKRLLKKYNKKADHQLYAGIDPEAPAFMAEEEWEQFHAPALQVSELSEAFIQKVTAPLPKVRPFRRFIVAASLLAAAAALVGLLYNRDPSSPVEAYHREGRWVPSNMTFHSMYLKNTGSASQTVFLPDHSQVILTPGSEIAYSHSLLFEQKREVHLKGDALFKVAKNTCKPFTVYCGDVATTALGTIFRVTDRLKSGRVDVALLEGKIMVRSFGVKDTSAKYYLLPGNRIRYNTEKKLFVFMAVPENNDRGTASAVQSAEPSSGPGLVTAIPESRMPAPAVTVSSSLIFKNEPLAQVLDQLAHRYGVEIAYPTQKVAAINFIGTIKAGRSLKKILSDIALMNDLRLTIDSVQGKYILR</sequence>